<dbReference type="SUPFAM" id="SSF46689">
    <property type="entry name" value="Homeodomain-like"/>
    <property type="match status" value="1"/>
</dbReference>
<dbReference type="AlphaFoldDB" id="A0A1Q8ZKE1"/>
<comment type="caution">
    <text evidence="6">The sequence shown here is derived from an EMBL/GenBank/DDBJ whole genome shotgun (WGS) entry which is preliminary data.</text>
</comment>
<dbReference type="InterPro" id="IPR009057">
    <property type="entry name" value="Homeodomain-like_sf"/>
</dbReference>
<dbReference type="InterPro" id="IPR001347">
    <property type="entry name" value="SIS_dom"/>
</dbReference>
<keyword evidence="3" id="KW-0804">Transcription</keyword>
<dbReference type="Proteomes" id="UP000186894">
    <property type="component" value="Unassembled WGS sequence"/>
</dbReference>
<dbReference type="GO" id="GO:0097367">
    <property type="term" value="F:carbohydrate derivative binding"/>
    <property type="evidence" value="ECO:0007669"/>
    <property type="project" value="InterPro"/>
</dbReference>
<dbReference type="GO" id="GO:0003700">
    <property type="term" value="F:DNA-binding transcription factor activity"/>
    <property type="evidence" value="ECO:0007669"/>
    <property type="project" value="InterPro"/>
</dbReference>
<keyword evidence="7" id="KW-1185">Reference proteome</keyword>
<gene>
    <name evidence="6" type="ORF">BJF95_12970</name>
</gene>
<organism evidence="6 7">
    <name type="scientific">Rhizobium oryziradicis</name>
    <dbReference type="NCBI Taxonomy" id="1867956"/>
    <lineage>
        <taxon>Bacteria</taxon>
        <taxon>Pseudomonadati</taxon>
        <taxon>Pseudomonadota</taxon>
        <taxon>Alphaproteobacteria</taxon>
        <taxon>Hyphomicrobiales</taxon>
        <taxon>Rhizobiaceae</taxon>
        <taxon>Rhizobium/Agrobacterium group</taxon>
        <taxon>Rhizobium</taxon>
    </lineage>
</organism>
<dbReference type="InterPro" id="IPR047640">
    <property type="entry name" value="RpiR-like"/>
</dbReference>
<feature type="domain" description="HTH rpiR-type" evidence="4">
    <location>
        <begin position="1"/>
        <end position="77"/>
    </location>
</feature>
<dbReference type="PANTHER" id="PTHR30514">
    <property type="entry name" value="GLUCOKINASE"/>
    <property type="match status" value="1"/>
</dbReference>
<dbReference type="PROSITE" id="PS51464">
    <property type="entry name" value="SIS"/>
    <property type="match status" value="1"/>
</dbReference>
<dbReference type="PROSITE" id="PS51071">
    <property type="entry name" value="HTH_RPIR"/>
    <property type="match status" value="1"/>
</dbReference>
<name>A0A1Q8ZKE1_9HYPH</name>
<dbReference type="CDD" id="cd05013">
    <property type="entry name" value="SIS_RpiR"/>
    <property type="match status" value="1"/>
</dbReference>
<feature type="domain" description="SIS" evidence="5">
    <location>
        <begin position="120"/>
        <end position="260"/>
    </location>
</feature>
<evidence type="ECO:0000259" key="5">
    <source>
        <dbReference type="PROSITE" id="PS51464"/>
    </source>
</evidence>
<reference evidence="6 7" key="1">
    <citation type="submission" date="2016-09" db="EMBL/GenBank/DDBJ databases">
        <title>Rhizobium oryziradicis sp. nov., isolated from the root of rice.</title>
        <authorList>
            <person name="Zhao J."/>
            <person name="Zhang X."/>
        </authorList>
    </citation>
    <scope>NUCLEOTIDE SEQUENCE [LARGE SCALE GENOMIC DNA]</scope>
    <source>
        <strain evidence="6 7">N19</strain>
    </source>
</reference>
<dbReference type="SUPFAM" id="SSF53697">
    <property type="entry name" value="SIS domain"/>
    <property type="match status" value="1"/>
</dbReference>
<evidence type="ECO:0000256" key="1">
    <source>
        <dbReference type="ARBA" id="ARBA00023015"/>
    </source>
</evidence>
<dbReference type="Pfam" id="PF01418">
    <property type="entry name" value="HTH_6"/>
    <property type="match status" value="1"/>
</dbReference>
<dbReference type="RefSeq" id="WP_075641823.1">
    <property type="nucleotide sequence ID" value="NZ_MKIM01000033.1"/>
</dbReference>
<dbReference type="InterPro" id="IPR035472">
    <property type="entry name" value="RpiR-like_SIS"/>
</dbReference>
<accession>A0A1Q8ZKE1</accession>
<evidence type="ECO:0000256" key="3">
    <source>
        <dbReference type="ARBA" id="ARBA00023163"/>
    </source>
</evidence>
<dbReference type="Pfam" id="PF01380">
    <property type="entry name" value="SIS"/>
    <property type="match status" value="1"/>
</dbReference>
<dbReference type="PANTHER" id="PTHR30514:SF1">
    <property type="entry name" value="HTH-TYPE TRANSCRIPTIONAL REGULATOR HEXR-RELATED"/>
    <property type="match status" value="1"/>
</dbReference>
<dbReference type="InterPro" id="IPR046348">
    <property type="entry name" value="SIS_dom_sf"/>
</dbReference>
<proteinExistence type="predicted"/>
<dbReference type="STRING" id="1867956.BJF95_12970"/>
<evidence type="ECO:0000259" key="4">
    <source>
        <dbReference type="PROSITE" id="PS51071"/>
    </source>
</evidence>
<dbReference type="Gene3D" id="3.40.50.10490">
    <property type="entry name" value="Glucose-6-phosphate isomerase like protein, domain 1"/>
    <property type="match status" value="1"/>
</dbReference>
<protein>
    <submittedName>
        <fullName evidence="6">RpiR family transcriptional regulator</fullName>
    </submittedName>
</protein>
<dbReference type="GO" id="GO:0003677">
    <property type="term" value="F:DNA binding"/>
    <property type="evidence" value="ECO:0007669"/>
    <property type="project" value="UniProtKB-KW"/>
</dbReference>
<dbReference type="OrthoDB" id="8582409at2"/>
<evidence type="ECO:0000313" key="7">
    <source>
        <dbReference type="Proteomes" id="UP000186894"/>
    </source>
</evidence>
<keyword evidence="2" id="KW-0238">DNA-binding</keyword>
<dbReference type="InterPro" id="IPR036388">
    <property type="entry name" value="WH-like_DNA-bd_sf"/>
</dbReference>
<evidence type="ECO:0000256" key="2">
    <source>
        <dbReference type="ARBA" id="ARBA00023125"/>
    </source>
</evidence>
<dbReference type="EMBL" id="MKIM01000033">
    <property type="protein sequence ID" value="OLP42352.1"/>
    <property type="molecule type" value="Genomic_DNA"/>
</dbReference>
<keyword evidence="1" id="KW-0805">Transcription regulation</keyword>
<evidence type="ECO:0000313" key="6">
    <source>
        <dbReference type="EMBL" id="OLP42352.1"/>
    </source>
</evidence>
<dbReference type="Gene3D" id="1.10.10.10">
    <property type="entry name" value="Winged helix-like DNA-binding domain superfamily/Winged helix DNA-binding domain"/>
    <property type="match status" value="1"/>
</dbReference>
<dbReference type="InterPro" id="IPR000281">
    <property type="entry name" value="HTH_RpiR"/>
</dbReference>
<sequence length="287" mass="31704">MDIFATIQEERAQLSPSEQRIADILVSDLEFAVRASIVELAERASVSAPTVTRFCRRLGCQNFADFKMHLAKTAYVGVRYLNPEAKSTQASDVAEDVITKAQNALYLMHRALDPDVLEKVADRLSRAEMIYAFGSGGNSSMIAMELQNRLFRLGSRVTACNDHNMQLMMTSAARSNDVLIGSSFSGKNLELVRCFELARENGISTIALTQSDGPVAKAAEVVVGIDLPEGDNIFRPTSTRFAYLAVIDVLASLVAYRNRKLSTVTLRHIKQQLVEHRDGDDRQVMGD</sequence>
<dbReference type="GO" id="GO:1901135">
    <property type="term" value="P:carbohydrate derivative metabolic process"/>
    <property type="evidence" value="ECO:0007669"/>
    <property type="project" value="InterPro"/>
</dbReference>